<protein>
    <submittedName>
        <fullName evidence="5">Acetyl-CoA synthetase</fullName>
    </submittedName>
</protein>
<keyword evidence="2" id="KW-0812">Transmembrane</keyword>
<dbReference type="InterPro" id="IPR025110">
    <property type="entry name" value="AMP-bd_C"/>
</dbReference>
<dbReference type="GO" id="GO:0044550">
    <property type="term" value="P:secondary metabolite biosynthetic process"/>
    <property type="evidence" value="ECO:0007669"/>
    <property type="project" value="TreeGrafter"/>
</dbReference>
<dbReference type="Pfam" id="PF00501">
    <property type="entry name" value="AMP-binding"/>
    <property type="match status" value="1"/>
</dbReference>
<keyword evidence="2" id="KW-1133">Transmembrane helix</keyword>
<reference evidence="5" key="1">
    <citation type="journal article" date="2014" name="Int. J. Syst. Evol. Microbiol.">
        <title>Complete genome sequence of Corynebacterium casei LMG S-19264T (=DSM 44701T), isolated from a smear-ripened cheese.</title>
        <authorList>
            <consortium name="US DOE Joint Genome Institute (JGI-PGF)"/>
            <person name="Walter F."/>
            <person name="Albersmeier A."/>
            <person name="Kalinowski J."/>
            <person name="Ruckert C."/>
        </authorList>
    </citation>
    <scope>NUCLEOTIDE SEQUENCE</scope>
    <source>
        <strain evidence="5">CGMCC 1.12506</strain>
    </source>
</reference>
<sequence length="530" mass="59247">MNHYTDNFAHDSLPSINLQPTYLQGLYENEMLNCVERLLDSHIKNGNGNAPCLRTFKKTWTYQDLFEKANQIANVLVDDLGLQSGNRVLIRSANNPMMVALWFGILKAGGIVVATMPLLRSKELKTIIECAEISHVFCDIALESEMDLVDSDFLKRICKFCGSESGTSELENLMINKPKTFTNFHSKSDSVALIGFTSGTTGLPKMTAHYHKDILNICEAFPTYSLQPTANDIFTGSPPIGFTFGLGGLVLFPLYFGASTFLIEKPTPDILLQAIQEHKITICFTAPTAWRIITTKVKDYDISSLRKCVSAGETLPLKVWEDWYNATGLKIIDGIGATEMLHIFISSNEENMKPGSTGLAITGYEAKIIDNDGNEVTKNEPGRLAVRGITGCKYLNRIEKQQEYVQNGWNITGDIFKQDEDGYFWFVARGDDMIISSGYNIAAIEVESVLLTHEEILECAVVGLPDDERGMLVCAHIVLKDTAKATDNMKNHIQHWFKEVAAPYKYPRVIYFTDALPKTETGKIQRFKLK</sequence>
<dbReference type="Gene3D" id="3.40.50.12780">
    <property type="entry name" value="N-terminal domain of ligase-like"/>
    <property type="match status" value="1"/>
</dbReference>
<accession>A0A916Y0A0</accession>
<dbReference type="Pfam" id="PF13193">
    <property type="entry name" value="AMP-binding_C"/>
    <property type="match status" value="1"/>
</dbReference>
<name>A0A916Y0A0_9FLAO</name>
<reference evidence="5" key="2">
    <citation type="submission" date="2020-09" db="EMBL/GenBank/DDBJ databases">
        <authorList>
            <person name="Sun Q."/>
            <person name="Zhou Y."/>
        </authorList>
    </citation>
    <scope>NUCLEOTIDE SEQUENCE</scope>
    <source>
        <strain evidence="5">CGMCC 1.12506</strain>
    </source>
</reference>
<dbReference type="AlphaFoldDB" id="A0A916Y0A0"/>
<dbReference type="PANTHER" id="PTHR43352">
    <property type="entry name" value="ACETYL-COA SYNTHETASE"/>
    <property type="match status" value="1"/>
</dbReference>
<dbReference type="InterPro" id="IPR000873">
    <property type="entry name" value="AMP-dep_synth/lig_dom"/>
</dbReference>
<feature type="transmembrane region" description="Helical" evidence="2">
    <location>
        <begin position="99"/>
        <end position="119"/>
    </location>
</feature>
<dbReference type="Proteomes" id="UP000625735">
    <property type="component" value="Unassembled WGS sequence"/>
</dbReference>
<evidence type="ECO:0000313" key="5">
    <source>
        <dbReference type="EMBL" id="GGD23451.1"/>
    </source>
</evidence>
<dbReference type="PANTHER" id="PTHR43352:SF1">
    <property type="entry name" value="ANTHRANILATE--COA LIGASE"/>
    <property type="match status" value="1"/>
</dbReference>
<gene>
    <name evidence="5" type="ORF">GCM10011343_12050</name>
</gene>
<comment type="caution">
    <text evidence="5">The sequence shown here is derived from an EMBL/GenBank/DDBJ whole genome shotgun (WGS) entry which is preliminary data.</text>
</comment>
<dbReference type="SUPFAM" id="SSF56801">
    <property type="entry name" value="Acetyl-CoA synthetase-like"/>
    <property type="match status" value="1"/>
</dbReference>
<organism evidence="5 6">
    <name type="scientific">Flavobacterium orientale</name>
    <dbReference type="NCBI Taxonomy" id="1756020"/>
    <lineage>
        <taxon>Bacteria</taxon>
        <taxon>Pseudomonadati</taxon>
        <taxon>Bacteroidota</taxon>
        <taxon>Flavobacteriia</taxon>
        <taxon>Flavobacteriales</taxon>
        <taxon>Flavobacteriaceae</taxon>
        <taxon>Flavobacterium</taxon>
    </lineage>
</organism>
<keyword evidence="1" id="KW-0436">Ligase</keyword>
<evidence type="ECO:0000256" key="2">
    <source>
        <dbReference type="SAM" id="Phobius"/>
    </source>
</evidence>
<evidence type="ECO:0000259" key="3">
    <source>
        <dbReference type="Pfam" id="PF00501"/>
    </source>
</evidence>
<keyword evidence="2" id="KW-0472">Membrane</keyword>
<dbReference type="RefSeq" id="WP_188361648.1">
    <property type="nucleotide sequence ID" value="NZ_BMFG01000004.1"/>
</dbReference>
<feature type="domain" description="AMP-binding enzyme C-terminal" evidence="4">
    <location>
        <begin position="445"/>
        <end position="523"/>
    </location>
</feature>
<evidence type="ECO:0000313" key="6">
    <source>
        <dbReference type="Proteomes" id="UP000625735"/>
    </source>
</evidence>
<dbReference type="GO" id="GO:0016878">
    <property type="term" value="F:acid-thiol ligase activity"/>
    <property type="evidence" value="ECO:0007669"/>
    <property type="project" value="TreeGrafter"/>
</dbReference>
<dbReference type="InterPro" id="IPR020845">
    <property type="entry name" value="AMP-binding_CS"/>
</dbReference>
<dbReference type="InterPro" id="IPR045851">
    <property type="entry name" value="AMP-bd_C_sf"/>
</dbReference>
<dbReference type="PROSITE" id="PS00455">
    <property type="entry name" value="AMP_BINDING"/>
    <property type="match status" value="1"/>
</dbReference>
<dbReference type="InterPro" id="IPR042099">
    <property type="entry name" value="ANL_N_sf"/>
</dbReference>
<feature type="domain" description="AMP-dependent synthetase/ligase" evidence="3">
    <location>
        <begin position="46"/>
        <end position="389"/>
    </location>
</feature>
<dbReference type="EMBL" id="BMFG01000004">
    <property type="protein sequence ID" value="GGD23451.1"/>
    <property type="molecule type" value="Genomic_DNA"/>
</dbReference>
<evidence type="ECO:0000259" key="4">
    <source>
        <dbReference type="Pfam" id="PF13193"/>
    </source>
</evidence>
<proteinExistence type="predicted"/>
<evidence type="ECO:0000256" key="1">
    <source>
        <dbReference type="ARBA" id="ARBA00022598"/>
    </source>
</evidence>
<keyword evidence="6" id="KW-1185">Reference proteome</keyword>
<dbReference type="Gene3D" id="3.30.300.30">
    <property type="match status" value="1"/>
</dbReference>